<sequence>MFSNRKERCELLEALLISYKHINIPIFSQRIHLLWGENDKIFKKELAHNMKEIRITWFIWRDPVHLIPLSTIFFLLSYFQLSINLPFHNFFGSIYV</sequence>
<dbReference type="PANTHER" id="PTHR43139">
    <property type="entry name" value="SI:DKEY-122A22.2"/>
    <property type="match status" value="1"/>
</dbReference>
<dbReference type="PANTHER" id="PTHR43139:SF61">
    <property type="entry name" value="ALPHA_BETA-HYDROLASES SUPERFAMILY PROTEIN"/>
    <property type="match status" value="1"/>
</dbReference>
<keyword evidence="1" id="KW-1133">Transmembrane helix</keyword>
<keyword evidence="1" id="KW-0472">Membrane</keyword>
<evidence type="ECO:0000313" key="2">
    <source>
        <dbReference type="EMBL" id="RYR10872.1"/>
    </source>
</evidence>
<accession>A0A444Z9L7</accession>
<keyword evidence="1" id="KW-0812">Transmembrane</keyword>
<protein>
    <submittedName>
        <fullName evidence="2">Uncharacterized protein</fullName>
    </submittedName>
</protein>
<feature type="transmembrane region" description="Helical" evidence="1">
    <location>
        <begin position="64"/>
        <end position="83"/>
    </location>
</feature>
<organism evidence="2 3">
    <name type="scientific">Arachis hypogaea</name>
    <name type="common">Peanut</name>
    <dbReference type="NCBI Taxonomy" id="3818"/>
    <lineage>
        <taxon>Eukaryota</taxon>
        <taxon>Viridiplantae</taxon>
        <taxon>Streptophyta</taxon>
        <taxon>Embryophyta</taxon>
        <taxon>Tracheophyta</taxon>
        <taxon>Spermatophyta</taxon>
        <taxon>Magnoliopsida</taxon>
        <taxon>eudicotyledons</taxon>
        <taxon>Gunneridae</taxon>
        <taxon>Pentapetalae</taxon>
        <taxon>rosids</taxon>
        <taxon>fabids</taxon>
        <taxon>Fabales</taxon>
        <taxon>Fabaceae</taxon>
        <taxon>Papilionoideae</taxon>
        <taxon>50 kb inversion clade</taxon>
        <taxon>dalbergioids sensu lato</taxon>
        <taxon>Dalbergieae</taxon>
        <taxon>Pterocarpus clade</taxon>
        <taxon>Arachis</taxon>
    </lineage>
</organism>
<dbReference type="STRING" id="3818.A0A444Z9L7"/>
<comment type="caution">
    <text evidence="2">The sequence shown here is derived from an EMBL/GenBank/DDBJ whole genome shotgun (WGS) entry which is preliminary data.</text>
</comment>
<reference evidence="2 3" key="1">
    <citation type="submission" date="2019-01" db="EMBL/GenBank/DDBJ databases">
        <title>Sequencing of cultivated peanut Arachis hypogaea provides insights into genome evolution and oil improvement.</title>
        <authorList>
            <person name="Chen X."/>
        </authorList>
    </citation>
    <scope>NUCLEOTIDE SEQUENCE [LARGE SCALE GENOMIC DNA]</scope>
    <source>
        <strain evidence="3">cv. Fuhuasheng</strain>
        <tissue evidence="2">Leaves</tissue>
    </source>
</reference>
<gene>
    <name evidence="2" type="ORF">Ahy_B05g079348</name>
</gene>
<evidence type="ECO:0000313" key="3">
    <source>
        <dbReference type="Proteomes" id="UP000289738"/>
    </source>
</evidence>
<keyword evidence="3" id="KW-1185">Reference proteome</keyword>
<dbReference type="EMBL" id="SDMP01000015">
    <property type="protein sequence ID" value="RYR10872.1"/>
    <property type="molecule type" value="Genomic_DNA"/>
</dbReference>
<dbReference type="Proteomes" id="UP000289738">
    <property type="component" value="Chromosome B05"/>
</dbReference>
<proteinExistence type="predicted"/>
<dbReference type="AlphaFoldDB" id="A0A444Z9L7"/>
<dbReference type="InterPro" id="IPR052370">
    <property type="entry name" value="Meta-cleavage_hydrolase"/>
</dbReference>
<evidence type="ECO:0000256" key="1">
    <source>
        <dbReference type="SAM" id="Phobius"/>
    </source>
</evidence>
<name>A0A444Z9L7_ARAHY</name>